<proteinExistence type="predicted"/>
<protein>
    <submittedName>
        <fullName evidence="1">Uncharacterized protein</fullName>
    </submittedName>
</protein>
<dbReference type="RefSeq" id="WP_188828568.1">
    <property type="nucleotide sequence ID" value="NZ_BMMW01000002.1"/>
</dbReference>
<accession>A0A917QFH3</accession>
<reference evidence="1" key="1">
    <citation type="journal article" date="2014" name="Int. J. Syst. Evol. Microbiol.">
        <title>Complete genome sequence of Corynebacterium casei LMG S-19264T (=DSM 44701T), isolated from a smear-ripened cheese.</title>
        <authorList>
            <consortium name="US DOE Joint Genome Institute (JGI-PGF)"/>
            <person name="Walter F."/>
            <person name="Albersmeier A."/>
            <person name="Kalinowski J."/>
            <person name="Ruckert C."/>
        </authorList>
    </citation>
    <scope>NUCLEOTIDE SEQUENCE</scope>
    <source>
        <strain evidence="1">CGMCC 4.7278</strain>
    </source>
</reference>
<dbReference type="Proteomes" id="UP000612956">
    <property type="component" value="Unassembled WGS sequence"/>
</dbReference>
<sequence>MEYRRELARETGGSIYAFELLTEAEAAQLVAMFRTARQNEKDGLASAITAAITAMPAPLRRITRRLLFGVES</sequence>
<gene>
    <name evidence="1" type="ORF">GCM10011591_19280</name>
</gene>
<reference evidence="1" key="2">
    <citation type="submission" date="2020-09" db="EMBL/GenBank/DDBJ databases">
        <authorList>
            <person name="Sun Q."/>
            <person name="Zhou Y."/>
        </authorList>
    </citation>
    <scope>NUCLEOTIDE SEQUENCE</scope>
    <source>
        <strain evidence="1">CGMCC 4.7278</strain>
    </source>
</reference>
<name>A0A917QFH3_9NOCA</name>
<dbReference type="EMBL" id="BMMW01000002">
    <property type="protein sequence ID" value="GGK48054.1"/>
    <property type="molecule type" value="Genomic_DNA"/>
</dbReference>
<dbReference type="AlphaFoldDB" id="A0A917QFH3"/>
<evidence type="ECO:0000313" key="2">
    <source>
        <dbReference type="Proteomes" id="UP000612956"/>
    </source>
</evidence>
<evidence type="ECO:0000313" key="1">
    <source>
        <dbReference type="EMBL" id="GGK48054.1"/>
    </source>
</evidence>
<organism evidence="1 2">
    <name type="scientific">Nocardia camponoti</name>
    <dbReference type="NCBI Taxonomy" id="1616106"/>
    <lineage>
        <taxon>Bacteria</taxon>
        <taxon>Bacillati</taxon>
        <taxon>Actinomycetota</taxon>
        <taxon>Actinomycetes</taxon>
        <taxon>Mycobacteriales</taxon>
        <taxon>Nocardiaceae</taxon>
        <taxon>Nocardia</taxon>
    </lineage>
</organism>
<comment type="caution">
    <text evidence="1">The sequence shown here is derived from an EMBL/GenBank/DDBJ whole genome shotgun (WGS) entry which is preliminary data.</text>
</comment>
<keyword evidence="2" id="KW-1185">Reference proteome</keyword>